<organism evidence="1 2">
    <name type="scientific">Papaver nudicaule</name>
    <name type="common">Iceland poppy</name>
    <dbReference type="NCBI Taxonomy" id="74823"/>
    <lineage>
        <taxon>Eukaryota</taxon>
        <taxon>Viridiplantae</taxon>
        <taxon>Streptophyta</taxon>
        <taxon>Embryophyta</taxon>
        <taxon>Tracheophyta</taxon>
        <taxon>Spermatophyta</taxon>
        <taxon>Magnoliopsida</taxon>
        <taxon>Ranunculales</taxon>
        <taxon>Papaveraceae</taxon>
        <taxon>Papaveroideae</taxon>
        <taxon>Papaver</taxon>
    </lineage>
</organism>
<feature type="non-terminal residue" evidence="1">
    <location>
        <position position="1"/>
    </location>
</feature>
<sequence>RLSESLYTVKSVIENVAQLDFNRVVGSNGSEKSCLPVGVHEVTKQSSISERPQVQLAGKEAIRGKESVFAVQFIYLDSELSAELKRKVTDAASREGAKFVDHWFVEWCSVPKPSSIEVD</sequence>
<dbReference type="EMBL" id="JAJJMA010050918">
    <property type="protein sequence ID" value="MCL7025937.1"/>
    <property type="molecule type" value="Genomic_DNA"/>
</dbReference>
<evidence type="ECO:0000313" key="2">
    <source>
        <dbReference type="Proteomes" id="UP001177140"/>
    </source>
</evidence>
<accession>A0AA41UZI7</accession>
<protein>
    <recommendedName>
        <fullName evidence="3">BRCT domain-containing protein</fullName>
    </recommendedName>
</protein>
<gene>
    <name evidence="1" type="ORF">MKW94_016533</name>
</gene>
<evidence type="ECO:0000313" key="1">
    <source>
        <dbReference type="EMBL" id="MCL7025937.1"/>
    </source>
</evidence>
<dbReference type="PANTHER" id="PTHR47576">
    <property type="entry name" value="BRCT DOMAIN DNA REPAIR PROTEIN-RELATED"/>
    <property type="match status" value="1"/>
</dbReference>
<feature type="non-terminal residue" evidence="1">
    <location>
        <position position="119"/>
    </location>
</feature>
<name>A0AA41UZI7_PAPNU</name>
<evidence type="ECO:0008006" key="3">
    <source>
        <dbReference type="Google" id="ProtNLM"/>
    </source>
</evidence>
<comment type="caution">
    <text evidence="1">The sequence shown here is derived from an EMBL/GenBank/DDBJ whole genome shotgun (WGS) entry which is preliminary data.</text>
</comment>
<proteinExistence type="predicted"/>
<dbReference type="PANTHER" id="PTHR47576:SF2">
    <property type="entry name" value="BRCT DOMAIN DNA REPAIR PROTEIN-RELATED"/>
    <property type="match status" value="1"/>
</dbReference>
<reference evidence="1" key="1">
    <citation type="submission" date="2022-03" db="EMBL/GenBank/DDBJ databases">
        <title>A functionally conserved STORR gene fusion in Papaver species that diverged 16.8 million years ago.</title>
        <authorList>
            <person name="Catania T."/>
        </authorList>
    </citation>
    <scope>NUCLEOTIDE SEQUENCE</scope>
    <source>
        <strain evidence="1">S-191538</strain>
    </source>
</reference>
<keyword evidence="2" id="KW-1185">Reference proteome</keyword>
<dbReference type="AlphaFoldDB" id="A0AA41UZI7"/>
<dbReference type="Proteomes" id="UP001177140">
    <property type="component" value="Unassembled WGS sequence"/>
</dbReference>